<dbReference type="GO" id="GO:0030151">
    <property type="term" value="F:molybdenum ion binding"/>
    <property type="evidence" value="ECO:0007669"/>
    <property type="project" value="InterPro"/>
</dbReference>
<dbReference type="PANTHER" id="PTHR14237:SF19">
    <property type="entry name" value="MITOCHONDRIAL AMIDOXIME REDUCING COMPONENT 1"/>
    <property type="match status" value="1"/>
</dbReference>
<dbReference type="Pfam" id="PF03476">
    <property type="entry name" value="MOSC_N"/>
    <property type="match status" value="1"/>
</dbReference>
<dbReference type="eggNOG" id="KOG2362">
    <property type="taxonomic scope" value="Eukaryota"/>
</dbReference>
<gene>
    <name evidence="2" type="ORF">MIMGU_mgv1a004517mg</name>
</gene>
<dbReference type="GO" id="GO:0032787">
    <property type="term" value="P:monocarboxylic acid metabolic process"/>
    <property type="evidence" value="ECO:0007669"/>
    <property type="project" value="UniProtKB-ARBA"/>
</dbReference>
<accession>A0A022QYG1</accession>
<reference evidence="2 3" key="1">
    <citation type="journal article" date="2013" name="Proc. Natl. Acad. Sci. U.S.A.">
        <title>Fine-scale variation in meiotic recombination in Mimulus inferred from population shotgun sequencing.</title>
        <authorList>
            <person name="Hellsten U."/>
            <person name="Wright K.M."/>
            <person name="Jenkins J."/>
            <person name="Shu S."/>
            <person name="Yuan Y."/>
            <person name="Wessler S.R."/>
            <person name="Schmutz J."/>
            <person name="Willis J.H."/>
            <person name="Rokhsar D.S."/>
        </authorList>
    </citation>
    <scope>NUCLEOTIDE SEQUENCE [LARGE SCALE GENOMIC DNA]</scope>
    <source>
        <strain evidence="3">cv. DUN x IM62</strain>
    </source>
</reference>
<dbReference type="InterPro" id="IPR005303">
    <property type="entry name" value="MOCOS_middle"/>
</dbReference>
<dbReference type="GO" id="GO:0030170">
    <property type="term" value="F:pyridoxal phosphate binding"/>
    <property type="evidence" value="ECO:0007669"/>
    <property type="project" value="InterPro"/>
</dbReference>
<dbReference type="Proteomes" id="UP000030748">
    <property type="component" value="Unassembled WGS sequence"/>
</dbReference>
<evidence type="ECO:0000313" key="2">
    <source>
        <dbReference type="EMBL" id="EYU32946.1"/>
    </source>
</evidence>
<feature type="domain" description="MOSC" evidence="1">
    <location>
        <begin position="349"/>
        <end position="512"/>
    </location>
</feature>
<dbReference type="SUPFAM" id="SSF50800">
    <property type="entry name" value="PK beta-barrel domain-like"/>
    <property type="match status" value="1"/>
</dbReference>
<evidence type="ECO:0000313" key="3">
    <source>
        <dbReference type="Proteomes" id="UP000030748"/>
    </source>
</evidence>
<dbReference type="AlphaFoldDB" id="A0A022QYG1"/>
<keyword evidence="3" id="KW-1185">Reference proteome</keyword>
<protein>
    <recommendedName>
        <fullName evidence="1">MOSC domain-containing protein</fullName>
    </recommendedName>
</protein>
<proteinExistence type="predicted"/>
<dbReference type="SUPFAM" id="SSF141673">
    <property type="entry name" value="MOSC N-terminal domain-like"/>
    <property type="match status" value="1"/>
</dbReference>
<name>A0A022QYG1_ERYGU</name>
<organism evidence="2 3">
    <name type="scientific">Erythranthe guttata</name>
    <name type="common">Yellow monkey flower</name>
    <name type="synonym">Mimulus guttatus</name>
    <dbReference type="NCBI Taxonomy" id="4155"/>
    <lineage>
        <taxon>Eukaryota</taxon>
        <taxon>Viridiplantae</taxon>
        <taxon>Streptophyta</taxon>
        <taxon>Embryophyta</taxon>
        <taxon>Tracheophyta</taxon>
        <taxon>Spermatophyta</taxon>
        <taxon>Magnoliopsida</taxon>
        <taxon>eudicotyledons</taxon>
        <taxon>Gunneridae</taxon>
        <taxon>Pentapetalae</taxon>
        <taxon>asterids</taxon>
        <taxon>lamiids</taxon>
        <taxon>Lamiales</taxon>
        <taxon>Phrymaceae</taxon>
        <taxon>Erythranthe</taxon>
    </lineage>
</organism>
<dbReference type="Pfam" id="PF03473">
    <property type="entry name" value="MOSC"/>
    <property type="match status" value="1"/>
</dbReference>
<dbReference type="InterPro" id="IPR005302">
    <property type="entry name" value="MoCF_Sase_C"/>
</dbReference>
<sequence>MEEDDRISDLCSLYRSVIGEKWTRNSSWKRNGAISWRENDGSDRKMSRRLTAASTGRRRRWWTRDRRNEEKGLLSGLLMLSERRIFSARRREDDRTEGLVAAAAEMAVSRVWEAKLRGLTRFVGSLWRKVVERRRRRSGWDRISDRKAEVWWRISSDVVVVPAAADMASAVAGGDIYNTALVCRPRRPAFAQFTVRPKLGANYERERGAGAMDAAAGVSAATVKSIFVYPIKSCRGISLPQAPISSTGFRYDREWLIVNSKGRAYTQRVEPKLALVAVELPIEAFSLDWEPNHHSYLVITAPGMDALKIPLAKSVEIVNGVSVWEWTGSAVDEGDHAAQWFSNYLGKPSRLVRFHDASEVRIVDPEYVHGYKVMFSDGYPFLLLSQGSLDSLNTLLKEPIPVNRFRPNILVEGCEPFIEDLWTEIKISQSTFQGVKLCSRCKVPTINQETTEAGSEPTDTLITFRSDKVLRPNKKHQKGKVYFGQNMVCLDSINGEEGKRKSIKLGDSVFVLKSVTSAADAAV</sequence>
<dbReference type="InterPro" id="IPR011037">
    <property type="entry name" value="Pyrv_Knase-like_insert_dom_sf"/>
</dbReference>
<dbReference type="STRING" id="4155.A0A022QYG1"/>
<dbReference type="PANTHER" id="PTHR14237">
    <property type="entry name" value="MOLYBDOPTERIN COFACTOR SULFURASE MOSC"/>
    <property type="match status" value="1"/>
</dbReference>
<dbReference type="GO" id="GO:0003824">
    <property type="term" value="F:catalytic activity"/>
    <property type="evidence" value="ECO:0007669"/>
    <property type="project" value="InterPro"/>
</dbReference>
<dbReference type="PROSITE" id="PS51340">
    <property type="entry name" value="MOSC"/>
    <property type="match status" value="1"/>
</dbReference>
<dbReference type="EMBL" id="KI630818">
    <property type="protein sequence ID" value="EYU32946.1"/>
    <property type="molecule type" value="Genomic_DNA"/>
</dbReference>
<evidence type="ECO:0000259" key="1">
    <source>
        <dbReference type="PROSITE" id="PS51340"/>
    </source>
</evidence>